<name>A0ABY3CCB4_9GAMM</name>
<evidence type="ECO:0000256" key="7">
    <source>
        <dbReference type="ARBA" id="ARBA00023002"/>
    </source>
</evidence>
<proteinExistence type="inferred from homology"/>
<dbReference type="InterPro" id="IPR003710">
    <property type="entry name" value="ApbA"/>
</dbReference>
<keyword evidence="7 10" id="KW-0560">Oxidoreductase</keyword>
<organism evidence="13 14">
    <name type="scientific">Candidatus Methylobacter oryzae</name>
    <dbReference type="NCBI Taxonomy" id="2497749"/>
    <lineage>
        <taxon>Bacteria</taxon>
        <taxon>Pseudomonadati</taxon>
        <taxon>Pseudomonadota</taxon>
        <taxon>Gammaproteobacteria</taxon>
        <taxon>Methylococcales</taxon>
        <taxon>Methylococcaceae</taxon>
        <taxon>Methylobacter</taxon>
    </lineage>
</organism>
<dbReference type="Gene3D" id="1.10.1040.10">
    <property type="entry name" value="N-(1-d-carboxylethyl)-l-norvaline Dehydrogenase, domain 2"/>
    <property type="match status" value="1"/>
</dbReference>
<dbReference type="PANTHER" id="PTHR21708">
    <property type="entry name" value="PROBABLE 2-DEHYDROPANTOATE 2-REDUCTASE"/>
    <property type="match status" value="1"/>
</dbReference>
<comment type="pathway">
    <text evidence="1 10">Cofactor biosynthesis; (R)-pantothenate biosynthesis; (R)-pantoate from 3-methyl-2-oxobutanoate: step 2/2.</text>
</comment>
<evidence type="ECO:0000313" key="13">
    <source>
        <dbReference type="EMBL" id="TRW97959.1"/>
    </source>
</evidence>
<dbReference type="InterPro" id="IPR051402">
    <property type="entry name" value="KPR-Related"/>
</dbReference>
<evidence type="ECO:0000256" key="2">
    <source>
        <dbReference type="ARBA" id="ARBA00007870"/>
    </source>
</evidence>
<reference evidence="13 14" key="1">
    <citation type="journal article" date="2019" name="Antonie Van Leeuwenhoek">
        <title>Description of 'Ca. Methylobacter oryzae' KRF1, a novel species from the environmentally important Methylobacter clade 2.</title>
        <authorList>
            <person name="Khatri K."/>
            <person name="Mohite J.A."/>
            <person name="Pandit P.S."/>
            <person name="Bahulikar R."/>
            <person name="Rahalkar M.C."/>
        </authorList>
    </citation>
    <scope>NUCLEOTIDE SEQUENCE [LARGE SCALE GENOMIC DNA]</scope>
    <source>
        <strain evidence="13 14">KRF1</strain>
    </source>
</reference>
<dbReference type="InterPro" id="IPR036291">
    <property type="entry name" value="NAD(P)-bd_dom_sf"/>
</dbReference>
<dbReference type="InterPro" id="IPR013328">
    <property type="entry name" value="6PGD_dom2"/>
</dbReference>
<evidence type="ECO:0000256" key="6">
    <source>
        <dbReference type="ARBA" id="ARBA00022857"/>
    </source>
</evidence>
<comment type="catalytic activity">
    <reaction evidence="9 10">
        <text>(R)-pantoate + NADP(+) = 2-dehydropantoate + NADPH + H(+)</text>
        <dbReference type="Rhea" id="RHEA:16233"/>
        <dbReference type="ChEBI" id="CHEBI:11561"/>
        <dbReference type="ChEBI" id="CHEBI:15378"/>
        <dbReference type="ChEBI" id="CHEBI:15980"/>
        <dbReference type="ChEBI" id="CHEBI:57783"/>
        <dbReference type="ChEBI" id="CHEBI:58349"/>
        <dbReference type="EC" id="1.1.1.169"/>
    </reaction>
</comment>
<comment type="similarity">
    <text evidence="2 10">Belongs to the ketopantoate reductase family.</text>
</comment>
<keyword evidence="14" id="KW-1185">Reference proteome</keyword>
<evidence type="ECO:0000313" key="14">
    <source>
        <dbReference type="Proteomes" id="UP000733744"/>
    </source>
</evidence>
<evidence type="ECO:0000259" key="11">
    <source>
        <dbReference type="Pfam" id="PF02558"/>
    </source>
</evidence>
<evidence type="ECO:0000256" key="4">
    <source>
        <dbReference type="ARBA" id="ARBA00019465"/>
    </source>
</evidence>
<comment type="caution">
    <text evidence="13">The sequence shown here is derived from an EMBL/GenBank/DDBJ whole genome shotgun (WGS) entry which is preliminary data.</text>
</comment>
<sequence length="320" mass="35279">MKVLVIGAGAIGAFYGSLLAQAGAEVSVICRSDYDQVKQHDFIINSQALGRWNFTPAQVLKSVTDLEAPPDYILLCTKVVPSVDRVELIRPAVGRNTSIVFIQNGVGIEQEMLEAFPNNEIVSGLAFICCNRINPGEILHLAYGRLVLGNLPGGVSRKTMQLCELFNQSGIECGASEDIVTGRWQKCVWNAPFNPLSVLSGGLQTLDILQTQEPLVRSIMHEVCDIAAASGHPLPDDIVNINIENTYAMPPYKTSMLLDYENGHPMETEAILGNTLRAARRLGVAAPHLESVYALMKLRELKLTDRRTERRRRGERRKAK</sequence>
<feature type="domain" description="Ketopantoate reductase N-terminal" evidence="11">
    <location>
        <begin position="3"/>
        <end position="152"/>
    </location>
</feature>
<evidence type="ECO:0000256" key="5">
    <source>
        <dbReference type="ARBA" id="ARBA00022655"/>
    </source>
</evidence>
<evidence type="ECO:0000256" key="10">
    <source>
        <dbReference type="RuleBase" id="RU362068"/>
    </source>
</evidence>
<dbReference type="SUPFAM" id="SSF48179">
    <property type="entry name" value="6-phosphogluconate dehydrogenase C-terminal domain-like"/>
    <property type="match status" value="1"/>
</dbReference>
<dbReference type="PANTHER" id="PTHR21708:SF26">
    <property type="entry name" value="2-DEHYDROPANTOATE 2-REDUCTASE"/>
    <property type="match status" value="1"/>
</dbReference>
<protein>
    <recommendedName>
        <fullName evidence="4 10">2-dehydropantoate 2-reductase</fullName>
        <ecNumber evidence="3 10">1.1.1.169</ecNumber>
    </recommendedName>
    <alternativeName>
        <fullName evidence="8 10">Ketopantoate reductase</fullName>
    </alternativeName>
</protein>
<dbReference type="SUPFAM" id="SSF51735">
    <property type="entry name" value="NAD(P)-binding Rossmann-fold domains"/>
    <property type="match status" value="1"/>
</dbReference>
<dbReference type="Pfam" id="PF08546">
    <property type="entry name" value="ApbA_C"/>
    <property type="match status" value="1"/>
</dbReference>
<evidence type="ECO:0000256" key="3">
    <source>
        <dbReference type="ARBA" id="ARBA00013014"/>
    </source>
</evidence>
<dbReference type="Pfam" id="PF02558">
    <property type="entry name" value="ApbA"/>
    <property type="match status" value="1"/>
</dbReference>
<comment type="function">
    <text evidence="10">Catalyzes the NADPH-dependent reduction of ketopantoate into pantoic acid.</text>
</comment>
<dbReference type="EC" id="1.1.1.169" evidence="3 10"/>
<dbReference type="InterPro" id="IPR013332">
    <property type="entry name" value="KPR_N"/>
</dbReference>
<dbReference type="EMBL" id="RYFG02000072">
    <property type="protein sequence ID" value="TRW97959.1"/>
    <property type="molecule type" value="Genomic_DNA"/>
</dbReference>
<accession>A0ABY3CCB4</accession>
<evidence type="ECO:0000259" key="12">
    <source>
        <dbReference type="Pfam" id="PF08546"/>
    </source>
</evidence>
<evidence type="ECO:0000256" key="9">
    <source>
        <dbReference type="ARBA" id="ARBA00048793"/>
    </source>
</evidence>
<dbReference type="Proteomes" id="UP000733744">
    <property type="component" value="Unassembled WGS sequence"/>
</dbReference>
<dbReference type="InterPro" id="IPR013752">
    <property type="entry name" value="KPA_reductase"/>
</dbReference>
<dbReference type="Gene3D" id="3.40.50.720">
    <property type="entry name" value="NAD(P)-binding Rossmann-like Domain"/>
    <property type="match status" value="1"/>
</dbReference>
<evidence type="ECO:0000256" key="1">
    <source>
        <dbReference type="ARBA" id="ARBA00004994"/>
    </source>
</evidence>
<feature type="domain" description="Ketopantoate reductase C-terminal" evidence="12">
    <location>
        <begin position="178"/>
        <end position="299"/>
    </location>
</feature>
<keyword evidence="5 10" id="KW-0566">Pantothenate biosynthesis</keyword>
<dbReference type="GO" id="GO:0008677">
    <property type="term" value="F:2-dehydropantoate 2-reductase activity"/>
    <property type="evidence" value="ECO:0007669"/>
    <property type="project" value="UniProtKB-EC"/>
</dbReference>
<gene>
    <name evidence="13" type="ORF">EKO24_007535</name>
</gene>
<evidence type="ECO:0000256" key="8">
    <source>
        <dbReference type="ARBA" id="ARBA00032024"/>
    </source>
</evidence>
<keyword evidence="6 10" id="KW-0521">NADP</keyword>
<dbReference type="NCBIfam" id="TIGR00745">
    <property type="entry name" value="apbA_panE"/>
    <property type="match status" value="1"/>
</dbReference>
<dbReference type="InterPro" id="IPR008927">
    <property type="entry name" value="6-PGluconate_DH-like_C_sf"/>
</dbReference>